<gene>
    <name evidence="1" type="ORF">ERS852411_03567</name>
</gene>
<accession>A0A174QZL4</accession>
<sequence length="123" mass="13714">MEVMGKLLSARLDSTLKVLAAASRSPRYSTAVWSMASLSFAQARARDRPTTPKSLVMASHAPSRSQSSLCGSTYMVDCLVYTLNLPWAWRRRRALATRRSSKVRRLSPLSTSSPSFNRIISFM</sequence>
<organism evidence="1 2">
    <name type="scientific">Flavonifractor plautii</name>
    <name type="common">Fusobacterium plautii</name>
    <dbReference type="NCBI Taxonomy" id="292800"/>
    <lineage>
        <taxon>Bacteria</taxon>
        <taxon>Bacillati</taxon>
        <taxon>Bacillota</taxon>
        <taxon>Clostridia</taxon>
        <taxon>Eubacteriales</taxon>
        <taxon>Oscillospiraceae</taxon>
        <taxon>Flavonifractor</taxon>
    </lineage>
</organism>
<name>A0A174QZL4_FLAPL</name>
<dbReference type="AlphaFoldDB" id="A0A174QZL4"/>
<evidence type="ECO:0000313" key="1">
    <source>
        <dbReference type="EMBL" id="CUP77147.1"/>
    </source>
</evidence>
<protein>
    <submittedName>
        <fullName evidence="1">Uncharacterized protein</fullName>
    </submittedName>
</protein>
<dbReference type="EMBL" id="CYZT01000490">
    <property type="protein sequence ID" value="CUP77147.1"/>
    <property type="molecule type" value="Genomic_DNA"/>
</dbReference>
<evidence type="ECO:0000313" key="2">
    <source>
        <dbReference type="Proteomes" id="UP000095746"/>
    </source>
</evidence>
<dbReference type="Proteomes" id="UP000095746">
    <property type="component" value="Unassembled WGS sequence"/>
</dbReference>
<proteinExistence type="predicted"/>
<reference evidence="1 2" key="1">
    <citation type="submission" date="2015-09" db="EMBL/GenBank/DDBJ databases">
        <authorList>
            <consortium name="Pathogen Informatics"/>
        </authorList>
    </citation>
    <scope>NUCLEOTIDE SEQUENCE [LARGE SCALE GENOMIC DNA]</scope>
    <source>
        <strain evidence="1 2">2789STDY5608854</strain>
    </source>
</reference>